<keyword evidence="3" id="KW-1185">Reference proteome</keyword>
<feature type="domain" description="Ketopantoate reductase N-terminal" evidence="1">
    <location>
        <begin position="11"/>
        <end position="45"/>
    </location>
</feature>
<dbReference type="InterPro" id="IPR013332">
    <property type="entry name" value="KPR_N"/>
</dbReference>
<accession>A0ABS1YLN0</accession>
<comment type="caution">
    <text evidence="2">The sequence shown here is derived from an EMBL/GenBank/DDBJ whole genome shotgun (WGS) entry which is preliminary data.</text>
</comment>
<dbReference type="InterPro" id="IPR036291">
    <property type="entry name" value="NAD(P)-bd_dom_sf"/>
</dbReference>
<protein>
    <submittedName>
        <fullName evidence="2">NAD(P)-binding domain-containing protein</fullName>
    </submittedName>
</protein>
<evidence type="ECO:0000313" key="2">
    <source>
        <dbReference type="EMBL" id="MBM0278342.1"/>
    </source>
</evidence>
<dbReference type="Proteomes" id="UP000622245">
    <property type="component" value="Unassembled WGS sequence"/>
</dbReference>
<dbReference type="EMBL" id="JAEVHL010000162">
    <property type="protein sequence ID" value="MBM0278342.1"/>
    <property type="molecule type" value="Genomic_DNA"/>
</dbReference>
<dbReference type="Pfam" id="PF02558">
    <property type="entry name" value="ApbA"/>
    <property type="match status" value="1"/>
</dbReference>
<evidence type="ECO:0000313" key="3">
    <source>
        <dbReference type="Proteomes" id="UP000622245"/>
    </source>
</evidence>
<sequence>MADIEGSADPVAVVGTGAIGSALVGRLRAAGRDVTVWNRTASRTATAVDMTRASRPRPT</sequence>
<name>A0ABS1YLN0_9ACTN</name>
<dbReference type="PROSITE" id="PS00065">
    <property type="entry name" value="D_2_HYDROXYACID_DH_1"/>
    <property type="match status" value="1"/>
</dbReference>
<proteinExistence type="predicted"/>
<dbReference type="InterPro" id="IPR029752">
    <property type="entry name" value="D-isomer_DH_CS1"/>
</dbReference>
<gene>
    <name evidence="2" type="ORF">JM949_24895</name>
</gene>
<dbReference type="Gene3D" id="3.40.50.720">
    <property type="entry name" value="NAD(P)-binding Rossmann-like Domain"/>
    <property type="match status" value="1"/>
</dbReference>
<reference evidence="2 3" key="1">
    <citation type="submission" date="2021-01" db="EMBL/GenBank/DDBJ databases">
        <title>Draft genome sequence of Micromonospora sp. strain STR1s_6.</title>
        <authorList>
            <person name="Karlyshev A."/>
            <person name="Jawad R."/>
        </authorList>
    </citation>
    <scope>NUCLEOTIDE SEQUENCE [LARGE SCALE GENOMIC DNA]</scope>
    <source>
        <strain evidence="2 3">STR1S-6</strain>
    </source>
</reference>
<organism evidence="2 3">
    <name type="scientific">Micromonospora tarensis</name>
    <dbReference type="NCBI Taxonomy" id="2806100"/>
    <lineage>
        <taxon>Bacteria</taxon>
        <taxon>Bacillati</taxon>
        <taxon>Actinomycetota</taxon>
        <taxon>Actinomycetes</taxon>
        <taxon>Micromonosporales</taxon>
        <taxon>Micromonosporaceae</taxon>
        <taxon>Micromonospora</taxon>
    </lineage>
</organism>
<evidence type="ECO:0000259" key="1">
    <source>
        <dbReference type="Pfam" id="PF02558"/>
    </source>
</evidence>
<dbReference type="SUPFAM" id="SSF51735">
    <property type="entry name" value="NAD(P)-binding Rossmann-fold domains"/>
    <property type="match status" value="1"/>
</dbReference>